<feature type="compositionally biased region" description="Low complexity" evidence="1">
    <location>
        <begin position="173"/>
        <end position="189"/>
    </location>
</feature>
<dbReference type="InterPro" id="IPR009057">
    <property type="entry name" value="Homeodomain-like_sf"/>
</dbReference>
<geneLocation type="plasmid" evidence="3">
    <name>pdrda</name>
</geneLocation>
<evidence type="ECO:0000256" key="1">
    <source>
        <dbReference type="SAM" id="MobiDB-lite"/>
    </source>
</evidence>
<evidence type="ECO:0000313" key="2">
    <source>
        <dbReference type="EMBL" id="AXH00237.1"/>
    </source>
</evidence>
<dbReference type="SUPFAM" id="SSF46689">
    <property type="entry name" value="Homeodomain-like"/>
    <property type="match status" value="1"/>
</dbReference>
<accession>A0A345IKL4</accession>
<dbReference type="EMBL" id="CP031159">
    <property type="protein sequence ID" value="AXH00237.1"/>
    <property type="molecule type" value="Genomic_DNA"/>
</dbReference>
<feature type="compositionally biased region" description="Polar residues" evidence="1">
    <location>
        <begin position="156"/>
        <end position="166"/>
    </location>
</feature>
<dbReference type="STRING" id="1288484.GCA_000348665_02851"/>
<dbReference type="Pfam" id="PF13565">
    <property type="entry name" value="HTH_32"/>
    <property type="match status" value="1"/>
</dbReference>
<evidence type="ECO:0000313" key="3">
    <source>
        <dbReference type="Proteomes" id="UP000253744"/>
    </source>
</evidence>
<sequence>MKALVPLPHLTADELLQRQRRVSTADERDRWFALRTLTQQPQTSRMALLEQLGRSRRWLSALINRYNEHGPEAVTDHRKGRAGQPPVLNAEQRAALGATLQSPPDGGGEWTARKVAEWITDQTGRSINPSTAWLYLKRLGYSGQKSRSAHPKAANQEEQTGQQNGSGRRAKSGHSTSRTSGSSGAGTKRSPVRKTASE</sequence>
<proteinExistence type="predicted"/>
<gene>
    <name evidence="2" type="ORF">DVJ83_13625</name>
</gene>
<reference evidence="2 3" key="1">
    <citation type="submission" date="2018-07" db="EMBL/GenBank/DDBJ databases">
        <title>Complete Genome and Methylome Analysis of Deinococcus wulumuqiensis NEB 479.</title>
        <authorList>
            <person name="Fomenkov A."/>
            <person name="Luyten Y."/>
            <person name="Vincze T."/>
            <person name="Anton B.P."/>
            <person name="Clark T."/>
            <person name="Roberts R.J."/>
            <person name="Morgan R.D."/>
        </authorList>
    </citation>
    <scope>NUCLEOTIDE SEQUENCE [LARGE SCALE GENOMIC DNA]</scope>
    <source>
        <strain evidence="2 3">NEB 479</strain>
        <plasmid evidence="3">Plasmid pdrda</plasmid>
    </source>
</reference>
<feature type="region of interest" description="Disordered" evidence="1">
    <location>
        <begin position="144"/>
        <end position="198"/>
    </location>
</feature>
<keyword evidence="2" id="KW-0614">Plasmid</keyword>
<organism evidence="2 3">
    <name type="scientific">Deinococcus wulumuqiensis</name>
    <dbReference type="NCBI Taxonomy" id="980427"/>
    <lineage>
        <taxon>Bacteria</taxon>
        <taxon>Thermotogati</taxon>
        <taxon>Deinococcota</taxon>
        <taxon>Deinococci</taxon>
        <taxon>Deinococcales</taxon>
        <taxon>Deinococcaceae</taxon>
        <taxon>Deinococcus</taxon>
    </lineage>
</organism>
<dbReference type="AlphaFoldDB" id="A0A345IKL4"/>
<protein>
    <submittedName>
        <fullName evidence="2">Helix-turn-helix domain-containing protein</fullName>
    </submittedName>
</protein>
<dbReference type="KEGG" id="dwu:DVJ83_13625"/>
<dbReference type="Proteomes" id="UP000253744">
    <property type="component" value="Plasmid pDrdA"/>
</dbReference>
<name>A0A345IKL4_9DEIO</name>
<dbReference type="RefSeq" id="WP_114672939.1">
    <property type="nucleotide sequence ID" value="NZ_CP031159.1"/>
</dbReference>